<evidence type="ECO:0000313" key="1">
    <source>
        <dbReference type="EMBL" id="EKR98451.1"/>
    </source>
</evidence>
<dbReference type="Proteomes" id="UP000001343">
    <property type="component" value="Unassembled WGS sequence"/>
</dbReference>
<accession>A0AA87MMJ8</accession>
<gene>
    <name evidence="1" type="ORF">LEP1GSC125_1775</name>
</gene>
<organism evidence="1 2">
    <name type="scientific">Leptospira mayottensis 200901122</name>
    <dbReference type="NCBI Taxonomy" id="1193010"/>
    <lineage>
        <taxon>Bacteria</taxon>
        <taxon>Pseudomonadati</taxon>
        <taxon>Spirochaetota</taxon>
        <taxon>Spirochaetia</taxon>
        <taxon>Leptospirales</taxon>
        <taxon>Leptospiraceae</taxon>
        <taxon>Leptospira</taxon>
    </lineage>
</organism>
<sequence>MKWISYKQKKELTIDLNAIYKSPSEEIAKKNLDDFSAK</sequence>
<name>A0AA87MMJ8_9LEPT</name>
<proteinExistence type="predicted"/>
<comment type="caution">
    <text evidence="1">The sequence shown here is derived from an EMBL/GenBank/DDBJ whole genome shotgun (WGS) entry which is preliminary data.</text>
</comment>
<reference evidence="1 2" key="1">
    <citation type="journal article" date="2014" name="Int. J. Syst. Evol. Microbiol.">
        <title>Leptospira mayottensis sp. nov., a pathogenic species of the genus Leptospira isolated from humans.</title>
        <authorList>
            <person name="Bourhy P."/>
            <person name="Collet L."/>
            <person name="Brisse S."/>
            <person name="Picardeau M."/>
        </authorList>
    </citation>
    <scope>NUCLEOTIDE SEQUENCE [LARGE SCALE GENOMIC DNA]</scope>
    <source>
        <strain evidence="1 2">200901122</strain>
    </source>
</reference>
<protein>
    <submittedName>
        <fullName evidence="1">Uncharacterized protein</fullName>
    </submittedName>
</protein>
<evidence type="ECO:0000313" key="2">
    <source>
        <dbReference type="Proteomes" id="UP000001343"/>
    </source>
</evidence>
<dbReference type="EMBL" id="AKWM02000078">
    <property type="protein sequence ID" value="EKR98451.1"/>
    <property type="molecule type" value="Genomic_DNA"/>
</dbReference>
<dbReference type="AlphaFoldDB" id="A0AA87MMJ8"/>